<dbReference type="OrthoDB" id="679204at2759"/>
<name>A0A811RF69_9POAL</name>
<protein>
    <submittedName>
        <fullName evidence="1">Uncharacterized protein</fullName>
    </submittedName>
</protein>
<comment type="caution">
    <text evidence="1">The sequence shown here is derived from an EMBL/GenBank/DDBJ whole genome shotgun (WGS) entry which is preliminary data.</text>
</comment>
<dbReference type="PANTHER" id="PTHR36478">
    <property type="entry name" value="OS04G0614237 PROTEIN-RELATED"/>
    <property type="match status" value="1"/>
</dbReference>
<organism evidence="1 2">
    <name type="scientific">Miscanthus lutarioriparius</name>
    <dbReference type="NCBI Taxonomy" id="422564"/>
    <lineage>
        <taxon>Eukaryota</taxon>
        <taxon>Viridiplantae</taxon>
        <taxon>Streptophyta</taxon>
        <taxon>Embryophyta</taxon>
        <taxon>Tracheophyta</taxon>
        <taxon>Spermatophyta</taxon>
        <taxon>Magnoliopsida</taxon>
        <taxon>Liliopsida</taxon>
        <taxon>Poales</taxon>
        <taxon>Poaceae</taxon>
        <taxon>PACMAD clade</taxon>
        <taxon>Panicoideae</taxon>
        <taxon>Andropogonodae</taxon>
        <taxon>Andropogoneae</taxon>
        <taxon>Saccharinae</taxon>
        <taxon>Miscanthus</taxon>
    </lineage>
</organism>
<dbReference type="EMBL" id="CAJGYO010000014">
    <property type="protein sequence ID" value="CAD6268958.1"/>
    <property type="molecule type" value="Genomic_DNA"/>
</dbReference>
<dbReference type="AlphaFoldDB" id="A0A811RF69"/>
<keyword evidence="2" id="KW-1185">Reference proteome</keyword>
<evidence type="ECO:0000313" key="2">
    <source>
        <dbReference type="Proteomes" id="UP000604825"/>
    </source>
</evidence>
<proteinExistence type="predicted"/>
<dbReference type="PANTHER" id="PTHR36478:SF18">
    <property type="entry name" value="LISH DOMAIN-CONTAINING PROTEIN"/>
    <property type="match status" value="1"/>
</dbReference>
<evidence type="ECO:0000313" key="1">
    <source>
        <dbReference type="EMBL" id="CAD6268958.1"/>
    </source>
</evidence>
<sequence>MTTTTRRRRRRGARSASAGQRLRRLISFLSRHRLYRTAHTVERKTCVFFDAAHLRRMMLRDRWAAASSYALSFVNYRDCSREADELNHRILVLRVLTAFAAGQARSVETLFRRMYAYLRFKPDRDRIAIRRLLLAMRSDDTKSSRLYGRFKPRAVQGIMDLAAKCPELKAKTRLPRYMSLGHPESWRNTPKNHQKHNTNLPARTLARSFLPKRPPQISHKKVNHKTNCSDAPSTAAFEGMLSTPPAPAKMFPVSSTNDTVTQAATQREEAEITKAPAAASNLVAGLRVPRQRRPNPQYIGPEWIA</sequence>
<dbReference type="Proteomes" id="UP000604825">
    <property type="component" value="Unassembled WGS sequence"/>
</dbReference>
<reference evidence="1" key="1">
    <citation type="submission" date="2020-10" db="EMBL/GenBank/DDBJ databases">
        <authorList>
            <person name="Han B."/>
            <person name="Lu T."/>
            <person name="Zhao Q."/>
            <person name="Huang X."/>
            <person name="Zhao Y."/>
        </authorList>
    </citation>
    <scope>NUCLEOTIDE SEQUENCE</scope>
</reference>
<gene>
    <name evidence="1" type="ORF">NCGR_LOCUS52263</name>
</gene>
<accession>A0A811RF69</accession>